<dbReference type="InterPro" id="IPR014756">
    <property type="entry name" value="Ig_E-set"/>
</dbReference>
<dbReference type="Pfam" id="PF04234">
    <property type="entry name" value="CopC"/>
    <property type="match status" value="1"/>
</dbReference>
<dbReference type="Proteomes" id="UP001589896">
    <property type="component" value="Unassembled WGS sequence"/>
</dbReference>
<comment type="similarity">
    <text evidence="5">Belongs to the CopC family.</text>
</comment>
<keyword evidence="7" id="KW-0812">Transmembrane</keyword>
<accession>A0ABV6RN10</accession>
<reference evidence="10 11" key="1">
    <citation type="submission" date="2024-09" db="EMBL/GenBank/DDBJ databases">
        <authorList>
            <person name="Sun Q."/>
            <person name="Mori K."/>
        </authorList>
    </citation>
    <scope>NUCLEOTIDE SEQUENCE [LARGE SCALE GENOMIC DNA]</scope>
    <source>
        <strain evidence="10 11">KCTC 23076</strain>
    </source>
</reference>
<evidence type="ECO:0000313" key="10">
    <source>
        <dbReference type="EMBL" id="MFC0678380.1"/>
    </source>
</evidence>
<proteinExistence type="inferred from homology"/>
<keyword evidence="4 5" id="KW-0186">Copper</keyword>
<feature type="chain" id="PRO_5046751704" description="Copper resistance protein C" evidence="8">
    <location>
        <begin position="25"/>
        <end position="200"/>
    </location>
</feature>
<keyword evidence="7" id="KW-1133">Transmembrane helix</keyword>
<evidence type="ECO:0000259" key="9">
    <source>
        <dbReference type="Pfam" id="PF04234"/>
    </source>
</evidence>
<evidence type="ECO:0000256" key="5">
    <source>
        <dbReference type="RuleBase" id="RU369037"/>
    </source>
</evidence>
<dbReference type="InterPro" id="IPR007348">
    <property type="entry name" value="CopC_dom"/>
</dbReference>
<evidence type="ECO:0000256" key="6">
    <source>
        <dbReference type="SAM" id="MobiDB-lite"/>
    </source>
</evidence>
<evidence type="ECO:0000256" key="7">
    <source>
        <dbReference type="SAM" id="Phobius"/>
    </source>
</evidence>
<evidence type="ECO:0000256" key="1">
    <source>
        <dbReference type="ARBA" id="ARBA00004196"/>
    </source>
</evidence>
<dbReference type="RefSeq" id="WP_386668183.1">
    <property type="nucleotide sequence ID" value="NZ_JBHLTG010000002.1"/>
</dbReference>
<comment type="subcellular location">
    <subcellularLocation>
        <location evidence="1">Cell envelope</location>
    </subcellularLocation>
    <subcellularLocation>
        <location evidence="5">Periplasm</location>
    </subcellularLocation>
</comment>
<gene>
    <name evidence="10" type="ORF">ACFFGH_11065</name>
</gene>
<comment type="caution">
    <text evidence="10">The sequence shown here is derived from an EMBL/GenBank/DDBJ whole genome shotgun (WGS) entry which is preliminary data.</text>
</comment>
<dbReference type="InterPro" id="IPR014755">
    <property type="entry name" value="Cu-Rt/internalin_Ig-like"/>
</dbReference>
<keyword evidence="7" id="KW-0472">Membrane</keyword>
<keyword evidence="11" id="KW-1185">Reference proteome</keyword>
<feature type="domain" description="CopC" evidence="9">
    <location>
        <begin position="25"/>
        <end position="121"/>
    </location>
</feature>
<evidence type="ECO:0000256" key="8">
    <source>
        <dbReference type="SAM" id="SignalP"/>
    </source>
</evidence>
<dbReference type="EMBL" id="JBHLTG010000002">
    <property type="protein sequence ID" value="MFC0678380.1"/>
    <property type="molecule type" value="Genomic_DNA"/>
</dbReference>
<evidence type="ECO:0000256" key="3">
    <source>
        <dbReference type="ARBA" id="ARBA00022729"/>
    </source>
</evidence>
<dbReference type="PANTHER" id="PTHR34820:SF4">
    <property type="entry name" value="INNER MEMBRANE PROTEIN YEBZ"/>
    <property type="match status" value="1"/>
</dbReference>
<dbReference type="Gene3D" id="2.60.40.1220">
    <property type="match status" value="1"/>
</dbReference>
<dbReference type="SUPFAM" id="SSF81296">
    <property type="entry name" value="E set domains"/>
    <property type="match status" value="1"/>
</dbReference>
<feature type="signal peptide" evidence="8">
    <location>
        <begin position="1"/>
        <end position="24"/>
    </location>
</feature>
<sequence length="200" mass="20204">MRTALSGVAIGLALTLAAPAPAFAHNYLVDSTPDEASTLTEVPEEFTVTTNEPLLDVSGEAAGFALQVRDANGGYYGDGCLTVEGATLSTPAQLGEAGEYTIGWQVVSGDGHTVSGEFAFAWEPAPDFVPAPAADAPPSCGEAGATGGAAAPTEPTDPPSDAGAVSGTDLLWVLGTVVAVAVVLFGTLLLFTRRRSAPKR</sequence>
<keyword evidence="5" id="KW-0574">Periplasm</keyword>
<comment type="function">
    <text evidence="5">Involved in copper resistance.</text>
</comment>
<feature type="region of interest" description="Disordered" evidence="6">
    <location>
        <begin position="131"/>
        <end position="162"/>
    </location>
</feature>
<name>A0ABV6RN10_9GAMM</name>
<evidence type="ECO:0000256" key="2">
    <source>
        <dbReference type="ARBA" id="ARBA00022723"/>
    </source>
</evidence>
<keyword evidence="2 5" id="KW-0479">Metal-binding</keyword>
<feature type="transmembrane region" description="Helical" evidence="7">
    <location>
        <begin position="170"/>
        <end position="191"/>
    </location>
</feature>
<evidence type="ECO:0000256" key="4">
    <source>
        <dbReference type="ARBA" id="ARBA00023008"/>
    </source>
</evidence>
<protein>
    <recommendedName>
        <fullName evidence="5">Copper resistance protein C</fullName>
    </recommendedName>
</protein>
<dbReference type="InterPro" id="IPR032694">
    <property type="entry name" value="CopC/D"/>
</dbReference>
<keyword evidence="3 5" id="KW-0732">Signal</keyword>
<organism evidence="10 11">
    <name type="scientific">Lysobacter korlensis</name>
    <dbReference type="NCBI Taxonomy" id="553636"/>
    <lineage>
        <taxon>Bacteria</taxon>
        <taxon>Pseudomonadati</taxon>
        <taxon>Pseudomonadota</taxon>
        <taxon>Gammaproteobacteria</taxon>
        <taxon>Lysobacterales</taxon>
        <taxon>Lysobacteraceae</taxon>
        <taxon>Lysobacter</taxon>
    </lineage>
</organism>
<evidence type="ECO:0000313" key="11">
    <source>
        <dbReference type="Proteomes" id="UP001589896"/>
    </source>
</evidence>
<dbReference type="PANTHER" id="PTHR34820">
    <property type="entry name" value="INNER MEMBRANE PROTEIN YEBZ"/>
    <property type="match status" value="1"/>
</dbReference>